<comment type="caution">
    <text evidence="2">The sequence shown here is derived from an EMBL/GenBank/DDBJ whole genome shotgun (WGS) entry which is preliminary data.</text>
</comment>
<dbReference type="EMBL" id="MCFH01000025">
    <property type="protein sequence ID" value="ORX49001.1"/>
    <property type="molecule type" value="Genomic_DNA"/>
</dbReference>
<keyword evidence="1" id="KW-0812">Transmembrane</keyword>
<reference evidence="2 3" key="1">
    <citation type="submission" date="2016-08" db="EMBL/GenBank/DDBJ databases">
        <title>Genomes of anaerobic fungi encode conserved fungal cellulosomes for biomass hydrolysis.</title>
        <authorList>
            <consortium name="DOE Joint Genome Institute"/>
            <person name="Haitjema C.H."/>
            <person name="Gilmore S.P."/>
            <person name="Henske J.K."/>
            <person name="Solomon K.V."/>
            <person name="De Groot R."/>
            <person name="Kuo A."/>
            <person name="Mondo S.J."/>
            <person name="Salamov A.A."/>
            <person name="Labutti K."/>
            <person name="Zhao Z."/>
            <person name="Chiniquy J."/>
            <person name="Barry K."/>
            <person name="Brewer H.M."/>
            <person name="Purvine S.O."/>
            <person name="Wright A.T."/>
            <person name="Boxma B."/>
            <person name="Van Alen T."/>
            <person name="Hackstein J.H."/>
            <person name="Baker S.E."/>
            <person name="Grigoriev I.V."/>
            <person name="O'Malley M.A."/>
        </authorList>
    </citation>
    <scope>NUCLEOTIDE SEQUENCE [LARGE SCALE GENOMIC DNA]</scope>
    <source>
        <strain evidence="3">finn</strain>
    </source>
</reference>
<feature type="transmembrane region" description="Helical" evidence="1">
    <location>
        <begin position="15"/>
        <end position="34"/>
    </location>
</feature>
<feature type="transmembrane region" description="Helical" evidence="1">
    <location>
        <begin position="63"/>
        <end position="84"/>
    </location>
</feature>
<keyword evidence="1" id="KW-0472">Membrane</keyword>
<gene>
    <name evidence="2" type="ORF">BCR36DRAFT_371064</name>
</gene>
<evidence type="ECO:0000313" key="3">
    <source>
        <dbReference type="Proteomes" id="UP000193719"/>
    </source>
</evidence>
<dbReference type="Proteomes" id="UP000193719">
    <property type="component" value="Unassembled WGS sequence"/>
</dbReference>
<dbReference type="AlphaFoldDB" id="A0A1Y1V835"/>
<proteinExistence type="predicted"/>
<protein>
    <recommendedName>
        <fullName evidence="4">G-protein coupled receptors family 1 profile domain-containing protein</fullName>
    </recommendedName>
</protein>
<name>A0A1Y1V835_9FUNG</name>
<keyword evidence="3" id="KW-1185">Reference proteome</keyword>
<keyword evidence="1" id="KW-1133">Transmembrane helix</keyword>
<organism evidence="2 3">
    <name type="scientific">Piromyces finnis</name>
    <dbReference type="NCBI Taxonomy" id="1754191"/>
    <lineage>
        <taxon>Eukaryota</taxon>
        <taxon>Fungi</taxon>
        <taxon>Fungi incertae sedis</taxon>
        <taxon>Chytridiomycota</taxon>
        <taxon>Chytridiomycota incertae sedis</taxon>
        <taxon>Neocallimastigomycetes</taxon>
        <taxon>Neocallimastigales</taxon>
        <taxon>Neocallimastigaceae</taxon>
        <taxon>Piromyces</taxon>
    </lineage>
</organism>
<evidence type="ECO:0008006" key="4">
    <source>
        <dbReference type="Google" id="ProtNLM"/>
    </source>
</evidence>
<sequence>MLSNYNNYIKYKTTIIFVVLPICQIILLIFWTITNKNGIDKERMRLENVGIYYKDVCSTGNKYFLNSMFIIDYALLLLSIISSYKGRNNVDMSYIYSSQSF</sequence>
<evidence type="ECO:0000313" key="2">
    <source>
        <dbReference type="EMBL" id="ORX49001.1"/>
    </source>
</evidence>
<evidence type="ECO:0000256" key="1">
    <source>
        <dbReference type="SAM" id="Phobius"/>
    </source>
</evidence>
<reference evidence="2 3" key="2">
    <citation type="submission" date="2016-08" db="EMBL/GenBank/DDBJ databases">
        <title>Pervasive Adenine N6-methylation of Active Genes in Fungi.</title>
        <authorList>
            <consortium name="DOE Joint Genome Institute"/>
            <person name="Mondo S.J."/>
            <person name="Dannebaum R.O."/>
            <person name="Kuo R.C."/>
            <person name="Labutti K."/>
            <person name="Haridas S."/>
            <person name="Kuo A."/>
            <person name="Salamov A."/>
            <person name="Ahrendt S.R."/>
            <person name="Lipzen A."/>
            <person name="Sullivan W."/>
            <person name="Andreopoulos W.B."/>
            <person name="Clum A."/>
            <person name="Lindquist E."/>
            <person name="Daum C."/>
            <person name="Ramamoorthy G.K."/>
            <person name="Gryganskyi A."/>
            <person name="Culley D."/>
            <person name="Magnuson J.K."/>
            <person name="James T.Y."/>
            <person name="O'Malley M.A."/>
            <person name="Stajich J.E."/>
            <person name="Spatafora J.W."/>
            <person name="Visel A."/>
            <person name="Grigoriev I.V."/>
        </authorList>
    </citation>
    <scope>NUCLEOTIDE SEQUENCE [LARGE SCALE GENOMIC DNA]</scope>
    <source>
        <strain evidence="3">finn</strain>
    </source>
</reference>
<accession>A0A1Y1V835</accession>